<evidence type="ECO:0000313" key="4">
    <source>
        <dbReference type="EMBL" id="AIL45074.1"/>
    </source>
</evidence>
<evidence type="ECO:0000256" key="2">
    <source>
        <dbReference type="ARBA" id="ARBA00022723"/>
    </source>
</evidence>
<feature type="binding site" evidence="3">
    <location>
        <position position="141"/>
    </location>
    <ligand>
        <name>a divalent metal cation</name>
        <dbReference type="ChEBI" id="CHEBI:60240"/>
    </ligand>
</feature>
<dbReference type="RefSeq" id="WP_024565090.1">
    <property type="nucleotide sequence ID" value="NZ_CP007547.1"/>
</dbReference>
<name>A0A077EG00_9FLAO</name>
<proteinExistence type="inferred from homology"/>
<dbReference type="KEGG" id="eao:BD94_1299"/>
<accession>A0A077EG00</accession>
<evidence type="ECO:0000313" key="5">
    <source>
        <dbReference type="Proteomes" id="UP000028933"/>
    </source>
</evidence>
<sequence length="162" mass="19202">METTQISKQETFMGKEDLLNHWLGHRNLTRRVIEKFPEKELFEFSVEGMRPFSDMVKELLSIAGPGLYGIVNRSEEAYNHDLNLNTKAELLAKWDEETPAIIDLYNKIPEKDFPKNYNLFGQYNFPIKDNILYFIDNEIHHRAQGYVYLRALGIEPPFFWER</sequence>
<dbReference type="SUPFAM" id="SSF109854">
    <property type="entry name" value="DinB/YfiT-like putative metalloenzymes"/>
    <property type="match status" value="1"/>
</dbReference>
<dbReference type="Proteomes" id="UP000028933">
    <property type="component" value="Chromosome"/>
</dbReference>
<dbReference type="STRING" id="1338011.BD94_1299"/>
<gene>
    <name evidence="4" type="ORF">BD94_1299</name>
</gene>
<dbReference type="EMBL" id="CP007547">
    <property type="protein sequence ID" value="AIL45074.1"/>
    <property type="molecule type" value="Genomic_DNA"/>
</dbReference>
<keyword evidence="2 3" id="KW-0479">Metal-binding</keyword>
<reference evidence="4" key="1">
    <citation type="journal article" date="2013" name="Lancet">
        <title>First case of E anophelis outbreak in an intensive-care unit.</title>
        <authorList>
            <person name="Teo J."/>
            <person name="Tan S.Y."/>
            <person name="Tay M."/>
            <person name="Ding Y."/>
            <person name="Kjelleberg S."/>
            <person name="Givskov M."/>
            <person name="Lin R.T."/>
            <person name="Yang L."/>
        </authorList>
    </citation>
    <scope>NUCLEOTIDE SEQUENCE [LARGE SCALE GENOMIC DNA]</scope>
    <source>
        <strain evidence="4">NUHP1</strain>
    </source>
</reference>
<dbReference type="InterPro" id="IPR007837">
    <property type="entry name" value="DinB"/>
</dbReference>
<dbReference type="GO" id="GO:0046872">
    <property type="term" value="F:metal ion binding"/>
    <property type="evidence" value="ECO:0007669"/>
    <property type="project" value="UniProtKB-KW"/>
</dbReference>
<evidence type="ECO:0008006" key="6">
    <source>
        <dbReference type="Google" id="ProtNLM"/>
    </source>
</evidence>
<dbReference type="Pfam" id="PF05163">
    <property type="entry name" value="DinB"/>
    <property type="match status" value="1"/>
</dbReference>
<protein>
    <recommendedName>
        <fullName evidence="6">DinB family protein</fullName>
    </recommendedName>
</protein>
<dbReference type="Gene3D" id="1.20.120.450">
    <property type="entry name" value="dinb family like domain"/>
    <property type="match status" value="1"/>
</dbReference>
<evidence type="ECO:0000256" key="1">
    <source>
        <dbReference type="ARBA" id="ARBA00008635"/>
    </source>
</evidence>
<dbReference type="AlphaFoldDB" id="A0A077EG00"/>
<comment type="similarity">
    <text evidence="1">Belongs to the DinB family.</text>
</comment>
<dbReference type="HOGENOM" id="CLU_116635_0_0_10"/>
<organism evidence="4 5">
    <name type="scientific">Elizabethkingia anophelis NUHP1</name>
    <dbReference type="NCBI Taxonomy" id="1338011"/>
    <lineage>
        <taxon>Bacteria</taxon>
        <taxon>Pseudomonadati</taxon>
        <taxon>Bacteroidota</taxon>
        <taxon>Flavobacteriia</taxon>
        <taxon>Flavobacteriales</taxon>
        <taxon>Weeksellaceae</taxon>
        <taxon>Elizabethkingia</taxon>
    </lineage>
</organism>
<reference evidence="4" key="2">
    <citation type="journal article" date="2015" name="Genome Biol. Evol.">
        <title>Complete Genome Sequence and Transcriptomic Analysis of the Novel Pathogen Elizabethkingia anophelis in Response to Oxidative Stress.</title>
        <authorList>
            <person name="Li Y."/>
            <person name="Liu Y."/>
            <person name="Chew S.C."/>
            <person name="Tay M."/>
            <person name="Salido M.M."/>
            <person name="Teo J."/>
            <person name="Lauro F.M."/>
            <person name="Givskov M."/>
            <person name="Yang L."/>
        </authorList>
    </citation>
    <scope>NUCLEOTIDE SEQUENCE</scope>
    <source>
        <strain evidence="4">NUHP1</strain>
    </source>
</reference>
<dbReference type="InterPro" id="IPR034660">
    <property type="entry name" value="DinB/YfiT-like"/>
</dbReference>
<evidence type="ECO:0000256" key="3">
    <source>
        <dbReference type="PIRSR" id="PIRSR607837-1"/>
    </source>
</evidence>
<dbReference type="eggNOG" id="COG2318">
    <property type="taxonomic scope" value="Bacteria"/>
</dbReference>